<proteinExistence type="predicted"/>
<comment type="caution">
    <text evidence="2">The sequence shown here is derived from an EMBL/GenBank/DDBJ whole genome shotgun (WGS) entry which is preliminary data.</text>
</comment>
<dbReference type="OrthoDB" id="1921208at2759"/>
<dbReference type="PANTHER" id="PTHR34883">
    <property type="entry name" value="SERINE-RICH PROTEIN, PUTATIVE-RELATED-RELATED"/>
    <property type="match status" value="1"/>
</dbReference>
<evidence type="ECO:0000313" key="3">
    <source>
        <dbReference type="Proteomes" id="UP000807353"/>
    </source>
</evidence>
<evidence type="ECO:0008006" key="4">
    <source>
        <dbReference type="Google" id="ProtNLM"/>
    </source>
</evidence>
<organism evidence="2 3">
    <name type="scientific">Collybia nuda</name>
    <dbReference type="NCBI Taxonomy" id="64659"/>
    <lineage>
        <taxon>Eukaryota</taxon>
        <taxon>Fungi</taxon>
        <taxon>Dikarya</taxon>
        <taxon>Basidiomycota</taxon>
        <taxon>Agaricomycotina</taxon>
        <taxon>Agaricomycetes</taxon>
        <taxon>Agaricomycetidae</taxon>
        <taxon>Agaricales</taxon>
        <taxon>Tricholomatineae</taxon>
        <taxon>Clitocybaceae</taxon>
        <taxon>Collybia</taxon>
    </lineage>
</organism>
<dbReference type="InterPro" id="IPR008972">
    <property type="entry name" value="Cupredoxin"/>
</dbReference>
<evidence type="ECO:0000256" key="1">
    <source>
        <dbReference type="SAM" id="SignalP"/>
    </source>
</evidence>
<keyword evidence="3" id="KW-1185">Reference proteome</keyword>
<dbReference type="InterPro" id="IPR052953">
    <property type="entry name" value="Ser-rich/MCO-related"/>
</dbReference>
<dbReference type="SUPFAM" id="SSF49503">
    <property type="entry name" value="Cupredoxins"/>
    <property type="match status" value="1"/>
</dbReference>
<feature type="chain" id="PRO_5040316071" description="DUF11 domain-containing protein" evidence="1">
    <location>
        <begin position="18"/>
        <end position="143"/>
    </location>
</feature>
<gene>
    <name evidence="2" type="ORF">BDZ94DRAFT_1258774</name>
</gene>
<reference evidence="2" key="1">
    <citation type="submission" date="2020-11" db="EMBL/GenBank/DDBJ databases">
        <authorList>
            <consortium name="DOE Joint Genome Institute"/>
            <person name="Ahrendt S."/>
            <person name="Riley R."/>
            <person name="Andreopoulos W."/>
            <person name="Labutti K."/>
            <person name="Pangilinan J."/>
            <person name="Ruiz-Duenas F.J."/>
            <person name="Barrasa J.M."/>
            <person name="Sanchez-Garcia M."/>
            <person name="Camarero S."/>
            <person name="Miyauchi S."/>
            <person name="Serrano A."/>
            <person name="Linde D."/>
            <person name="Babiker R."/>
            <person name="Drula E."/>
            <person name="Ayuso-Fernandez I."/>
            <person name="Pacheco R."/>
            <person name="Padilla G."/>
            <person name="Ferreira P."/>
            <person name="Barriuso J."/>
            <person name="Kellner H."/>
            <person name="Castanera R."/>
            <person name="Alfaro M."/>
            <person name="Ramirez L."/>
            <person name="Pisabarro A.G."/>
            <person name="Kuo A."/>
            <person name="Tritt A."/>
            <person name="Lipzen A."/>
            <person name="He G."/>
            <person name="Yan M."/>
            <person name="Ng V."/>
            <person name="Cullen D."/>
            <person name="Martin F."/>
            <person name="Rosso M.-N."/>
            <person name="Henrissat B."/>
            <person name="Hibbett D."/>
            <person name="Martinez A.T."/>
            <person name="Grigoriev I.V."/>
        </authorList>
    </citation>
    <scope>NUCLEOTIDE SEQUENCE</scope>
    <source>
        <strain evidence="2">CBS 247.69</strain>
    </source>
</reference>
<name>A0A9P5Y744_9AGAR</name>
<dbReference type="EMBL" id="MU150262">
    <property type="protein sequence ID" value="KAF9463424.1"/>
    <property type="molecule type" value="Genomic_DNA"/>
</dbReference>
<keyword evidence="1" id="KW-0732">Signal</keyword>
<accession>A0A9P5Y744</accession>
<dbReference type="Gene3D" id="2.60.40.420">
    <property type="entry name" value="Cupredoxins - blue copper proteins"/>
    <property type="match status" value="1"/>
</dbReference>
<protein>
    <recommendedName>
        <fullName evidence="4">DUF11 domain-containing protein</fullName>
    </recommendedName>
</protein>
<dbReference type="PANTHER" id="PTHR34883:SF4">
    <property type="entry name" value="CUPREDOXIN"/>
    <property type="match status" value="1"/>
</dbReference>
<evidence type="ECO:0000313" key="2">
    <source>
        <dbReference type="EMBL" id="KAF9463424.1"/>
    </source>
</evidence>
<sequence length="143" mass="14872">MLFVKALLLSVAPVALAVSHAVTIGLNNTLTFTPNQLVAAIGDTITFTVVARNHSTTTTNFSGKVCPPPPGGVGATGWDSGFMSDLDGSLPHFTYTVVDTLPHFAACMQNAGAHCKAGMTFALNPTTDQSYDQFLANAKASVL</sequence>
<feature type="signal peptide" evidence="1">
    <location>
        <begin position="1"/>
        <end position="17"/>
    </location>
</feature>
<dbReference type="Proteomes" id="UP000807353">
    <property type="component" value="Unassembled WGS sequence"/>
</dbReference>
<dbReference type="AlphaFoldDB" id="A0A9P5Y744"/>